<reference evidence="8" key="1">
    <citation type="submission" date="2016-06" db="EMBL/GenBank/DDBJ databases">
        <title>Draft Genome sequence of the fungus Inonotus baumii.</title>
        <authorList>
            <person name="Zhu H."/>
            <person name="Lin W."/>
        </authorList>
    </citation>
    <scope>NUCLEOTIDE SEQUENCE</scope>
    <source>
        <strain evidence="8">821</strain>
    </source>
</reference>
<evidence type="ECO:0000256" key="4">
    <source>
        <dbReference type="ARBA" id="ARBA00023163"/>
    </source>
</evidence>
<keyword evidence="4 6" id="KW-0804">Transcription</keyword>
<evidence type="ECO:0000313" key="9">
    <source>
        <dbReference type="Proteomes" id="UP000757232"/>
    </source>
</evidence>
<dbReference type="EMBL" id="LNZH02000180">
    <property type="protein sequence ID" value="OCB88329.1"/>
    <property type="molecule type" value="Genomic_DNA"/>
</dbReference>
<keyword evidence="3 6" id="KW-0805">Transcription regulation</keyword>
<evidence type="ECO:0000256" key="3">
    <source>
        <dbReference type="ARBA" id="ARBA00023015"/>
    </source>
</evidence>
<evidence type="ECO:0000256" key="7">
    <source>
        <dbReference type="SAM" id="MobiDB-lite"/>
    </source>
</evidence>
<keyword evidence="6" id="KW-0010">Activator</keyword>
<name>A0A9Q5HYH9_SANBA</name>
<keyword evidence="9" id="KW-1185">Reference proteome</keyword>
<protein>
    <recommendedName>
        <fullName evidence="6">Mediator of RNA polymerase II transcription subunit 10</fullName>
    </recommendedName>
    <alternativeName>
        <fullName evidence="6">Mediator complex subunit 10</fullName>
    </alternativeName>
</protein>
<feature type="compositionally biased region" description="Polar residues" evidence="7">
    <location>
        <begin position="1"/>
        <end position="21"/>
    </location>
</feature>
<feature type="region of interest" description="Disordered" evidence="7">
    <location>
        <begin position="1"/>
        <end position="24"/>
    </location>
</feature>
<dbReference type="Pfam" id="PF09748">
    <property type="entry name" value="Med10"/>
    <property type="match status" value="1"/>
</dbReference>
<dbReference type="AlphaFoldDB" id="A0A9Q5HYH9"/>
<keyword evidence="5 6" id="KW-0539">Nucleus</keyword>
<proteinExistence type="inferred from homology"/>
<organism evidence="8 9">
    <name type="scientific">Sanghuangporus baumii</name>
    <name type="common">Phellinus baumii</name>
    <dbReference type="NCBI Taxonomy" id="108892"/>
    <lineage>
        <taxon>Eukaryota</taxon>
        <taxon>Fungi</taxon>
        <taxon>Dikarya</taxon>
        <taxon>Basidiomycota</taxon>
        <taxon>Agaricomycotina</taxon>
        <taxon>Agaricomycetes</taxon>
        <taxon>Hymenochaetales</taxon>
        <taxon>Hymenochaetaceae</taxon>
        <taxon>Sanghuangporus</taxon>
    </lineage>
</organism>
<evidence type="ECO:0000256" key="5">
    <source>
        <dbReference type="ARBA" id="ARBA00023242"/>
    </source>
</evidence>
<comment type="subcellular location">
    <subcellularLocation>
        <location evidence="1 6">Nucleus</location>
    </subcellularLocation>
</comment>
<gene>
    <name evidence="6" type="primary">MED10</name>
    <name evidence="8" type="ORF">A7U60_g4531</name>
</gene>
<evidence type="ECO:0000256" key="6">
    <source>
        <dbReference type="RuleBase" id="RU364146"/>
    </source>
</evidence>
<accession>A0A9Q5HYH9</accession>
<dbReference type="GO" id="GO:0003712">
    <property type="term" value="F:transcription coregulator activity"/>
    <property type="evidence" value="ECO:0007669"/>
    <property type="project" value="InterPro"/>
</dbReference>
<comment type="subunit">
    <text evidence="6">Component of the Mediator complex.</text>
</comment>
<dbReference type="GO" id="GO:0006357">
    <property type="term" value="P:regulation of transcription by RNA polymerase II"/>
    <property type="evidence" value="ECO:0007669"/>
    <property type="project" value="InterPro"/>
</dbReference>
<sequence length="180" mass="19595">MSTQQAVATPDSQGDSAQTPIPTGLQGDLELELAGLANAMYNLGTTVVNDLTKERLQNAKPGEPAPTKPVGQRVNDIIGHLSSIEDLAEGLDTMIPMQILQDIDNSRNPMFLTKDRLERAATENQFMNGKINAIESYRTMLNKALSEHFPDIAPFLEQDGSSERFAPPTSPSSPNIKTEM</sequence>
<evidence type="ECO:0000313" key="8">
    <source>
        <dbReference type="EMBL" id="OCB88329.1"/>
    </source>
</evidence>
<dbReference type="OrthoDB" id="337270at2759"/>
<evidence type="ECO:0000256" key="1">
    <source>
        <dbReference type="ARBA" id="ARBA00004123"/>
    </source>
</evidence>
<feature type="region of interest" description="Disordered" evidence="7">
    <location>
        <begin position="157"/>
        <end position="180"/>
    </location>
</feature>
<dbReference type="GO" id="GO:0016592">
    <property type="term" value="C:mediator complex"/>
    <property type="evidence" value="ECO:0007669"/>
    <property type="project" value="InterPro"/>
</dbReference>
<comment type="caution">
    <text evidence="8">The sequence shown here is derived from an EMBL/GenBank/DDBJ whole genome shotgun (WGS) entry which is preliminary data.</text>
</comment>
<dbReference type="InterPro" id="IPR019145">
    <property type="entry name" value="Mediator_Med10"/>
</dbReference>
<comment type="function">
    <text evidence="6">Component of the Mediator complex, a coactivator involved in the regulated transcription of nearly all RNA polymerase II-dependent genes. Mediator functions as a bridge to convey information from gene-specific regulatory proteins to the basal RNA polymerase II transcription machinery. Mediator is recruited to promoters by direct interactions with regulatory proteins and serves as a scaffold for the assembly of a functional preinitiation complex with RNA polymerase II and the general transcription factors.</text>
</comment>
<comment type="similarity">
    <text evidence="2 6">Belongs to the Mediator complex subunit 10 family.</text>
</comment>
<evidence type="ECO:0000256" key="2">
    <source>
        <dbReference type="ARBA" id="ARBA00005389"/>
    </source>
</evidence>
<dbReference type="Proteomes" id="UP000757232">
    <property type="component" value="Unassembled WGS sequence"/>
</dbReference>